<dbReference type="AlphaFoldDB" id="A0A7L5BZ97"/>
<name>A0A7L5BZ97_9RHOB</name>
<dbReference type="KEGG" id="hdh:G5B40_15975"/>
<evidence type="ECO:0000256" key="1">
    <source>
        <dbReference type="ARBA" id="ARBA00006484"/>
    </source>
</evidence>
<dbReference type="PANTHER" id="PTHR43943">
    <property type="entry name" value="DEHYDROGENASE/REDUCTASE (SDR FAMILY) MEMBER 4"/>
    <property type="match status" value="1"/>
</dbReference>
<organism evidence="2 3">
    <name type="scientific">Pikeienuella piscinae</name>
    <dbReference type="NCBI Taxonomy" id="2748098"/>
    <lineage>
        <taxon>Bacteria</taxon>
        <taxon>Pseudomonadati</taxon>
        <taxon>Pseudomonadota</taxon>
        <taxon>Alphaproteobacteria</taxon>
        <taxon>Rhodobacterales</taxon>
        <taxon>Paracoccaceae</taxon>
        <taxon>Pikeienuella</taxon>
    </lineage>
</organism>
<dbReference type="PROSITE" id="PS00061">
    <property type="entry name" value="ADH_SHORT"/>
    <property type="match status" value="1"/>
</dbReference>
<dbReference type="FunFam" id="3.40.50.720:FF:000084">
    <property type="entry name" value="Short-chain dehydrogenase reductase"/>
    <property type="match status" value="1"/>
</dbReference>
<dbReference type="EMBL" id="CP049056">
    <property type="protein sequence ID" value="QIE56801.1"/>
    <property type="molecule type" value="Genomic_DNA"/>
</dbReference>
<dbReference type="RefSeq" id="WP_165100550.1">
    <property type="nucleotide sequence ID" value="NZ_CP049056.1"/>
</dbReference>
<proteinExistence type="inferred from homology"/>
<reference evidence="2 3" key="1">
    <citation type="submission" date="2020-02" db="EMBL/GenBank/DDBJ databases">
        <title>complete genome sequence of Rhodobacteraceae bacterium.</title>
        <authorList>
            <person name="Park J."/>
            <person name="Kim Y.-S."/>
            <person name="Kim K.-H."/>
        </authorList>
    </citation>
    <scope>NUCLEOTIDE SEQUENCE [LARGE SCALE GENOMIC DNA]</scope>
    <source>
        <strain evidence="2 3">RR4-56</strain>
    </source>
</reference>
<dbReference type="SUPFAM" id="SSF51735">
    <property type="entry name" value="NAD(P)-binding Rossmann-fold domains"/>
    <property type="match status" value="1"/>
</dbReference>
<dbReference type="CDD" id="cd05233">
    <property type="entry name" value="SDR_c"/>
    <property type="match status" value="1"/>
</dbReference>
<accession>A0A7L5BZ97</accession>
<dbReference type="InterPro" id="IPR036291">
    <property type="entry name" value="NAD(P)-bd_dom_sf"/>
</dbReference>
<dbReference type="Pfam" id="PF13561">
    <property type="entry name" value="adh_short_C2"/>
    <property type="match status" value="1"/>
</dbReference>
<protein>
    <submittedName>
        <fullName evidence="2">SDR family oxidoreductase</fullName>
    </submittedName>
</protein>
<dbReference type="PRINTS" id="PR00081">
    <property type="entry name" value="GDHRDH"/>
</dbReference>
<evidence type="ECO:0000313" key="2">
    <source>
        <dbReference type="EMBL" id="QIE56801.1"/>
    </source>
</evidence>
<dbReference type="PANTHER" id="PTHR43943:SF2">
    <property type="entry name" value="DEHYDROGENASE_REDUCTASE 4"/>
    <property type="match status" value="1"/>
</dbReference>
<keyword evidence="3" id="KW-1185">Reference proteome</keyword>
<dbReference type="InterPro" id="IPR002347">
    <property type="entry name" value="SDR_fam"/>
</dbReference>
<comment type="similarity">
    <text evidence="1">Belongs to the short-chain dehydrogenases/reductases (SDR) family.</text>
</comment>
<dbReference type="Gene3D" id="3.40.50.720">
    <property type="entry name" value="NAD(P)-binding Rossmann-like Domain"/>
    <property type="match status" value="1"/>
</dbReference>
<gene>
    <name evidence="2" type="ORF">G5B40_15975</name>
</gene>
<dbReference type="PRINTS" id="PR00080">
    <property type="entry name" value="SDRFAMILY"/>
</dbReference>
<sequence>MAIENLFDLTGKVALLTGASKGMGRAMAEALAAHGATVVISSRKQDQLDEAAAAINSTCGAKRAHAVACNAGHKEQLRALVETARAVAGPIDILIGNAGVNVHYGPISEIGDDAYDKSMATNVRSNLWLARMVLPDMVAKGAGSIMFTSSVGAFKPSLTLGTYGMSKLALIGLVRNLAQEFGPAGVRVNAICPGLVRTDFARALWDNPEAKARAENEIPLRRLGEADDFGGVAVFLGSDASRYMTGQALTVCGGTNMWT</sequence>
<dbReference type="NCBIfam" id="NF005559">
    <property type="entry name" value="PRK07231.1"/>
    <property type="match status" value="1"/>
</dbReference>
<dbReference type="InterPro" id="IPR020904">
    <property type="entry name" value="Sc_DH/Rdtase_CS"/>
</dbReference>
<dbReference type="Proteomes" id="UP000503336">
    <property type="component" value="Chromosome"/>
</dbReference>
<evidence type="ECO:0000313" key="3">
    <source>
        <dbReference type="Proteomes" id="UP000503336"/>
    </source>
</evidence>